<accession>A0A511SXB5</accession>
<evidence type="ECO:0000313" key="3">
    <source>
        <dbReference type="EMBL" id="SET45170.1"/>
    </source>
</evidence>
<evidence type="ECO:0000313" key="2">
    <source>
        <dbReference type="EMBL" id="GEN06560.1"/>
    </source>
</evidence>
<evidence type="ECO:0008006" key="6">
    <source>
        <dbReference type="Google" id="ProtNLM"/>
    </source>
</evidence>
<gene>
    <name evidence="2" type="ORF">MFU01_15970</name>
    <name evidence="3" type="ORF">SAMN05443572_102329</name>
</gene>
<organism evidence="2 5">
    <name type="scientific">Myxococcus fulvus</name>
    <dbReference type="NCBI Taxonomy" id="33"/>
    <lineage>
        <taxon>Bacteria</taxon>
        <taxon>Pseudomonadati</taxon>
        <taxon>Myxococcota</taxon>
        <taxon>Myxococcia</taxon>
        <taxon>Myxococcales</taxon>
        <taxon>Cystobacterineae</taxon>
        <taxon>Myxococcaceae</taxon>
        <taxon>Myxococcus</taxon>
    </lineage>
</organism>
<dbReference type="STRING" id="1334629.MFUL124B02_32925"/>
<dbReference type="RefSeq" id="WP_074950545.1">
    <property type="nucleotide sequence ID" value="NZ_BJXR01000016.1"/>
</dbReference>
<comment type="caution">
    <text evidence="2">The sequence shown here is derived from an EMBL/GenBank/DDBJ whole genome shotgun (WGS) entry which is preliminary data.</text>
</comment>
<evidence type="ECO:0000313" key="5">
    <source>
        <dbReference type="Proteomes" id="UP000321514"/>
    </source>
</evidence>
<reference evidence="3 4" key="1">
    <citation type="submission" date="2016-10" db="EMBL/GenBank/DDBJ databases">
        <authorList>
            <person name="Varghese N."/>
            <person name="Submissions S."/>
        </authorList>
    </citation>
    <scope>NUCLEOTIDE SEQUENCE [LARGE SCALE GENOMIC DNA]</scope>
    <source>
        <strain evidence="3 4">DSM 16525</strain>
    </source>
</reference>
<dbReference type="EMBL" id="FOIB01000002">
    <property type="protein sequence ID" value="SET45170.1"/>
    <property type="molecule type" value="Genomic_DNA"/>
</dbReference>
<evidence type="ECO:0000313" key="4">
    <source>
        <dbReference type="Proteomes" id="UP000183760"/>
    </source>
</evidence>
<dbReference type="Proteomes" id="UP000183760">
    <property type="component" value="Unassembled WGS sequence"/>
</dbReference>
<name>A0A511SXB5_MYXFU</name>
<evidence type="ECO:0000256" key="1">
    <source>
        <dbReference type="SAM" id="MobiDB-lite"/>
    </source>
</evidence>
<reference evidence="2 5" key="2">
    <citation type="submission" date="2019-07" db="EMBL/GenBank/DDBJ databases">
        <title>Whole genome shotgun sequence of Myxococcus fulvus NBRC 100333.</title>
        <authorList>
            <person name="Hosoyama A."/>
            <person name="Uohara A."/>
            <person name="Ohji S."/>
            <person name="Ichikawa N."/>
        </authorList>
    </citation>
    <scope>NUCLEOTIDE SEQUENCE [LARGE SCALE GENOMIC DNA]</scope>
    <source>
        <strain evidence="2 5">NBRC 100333</strain>
    </source>
</reference>
<dbReference type="AlphaFoldDB" id="A0A511SXB5"/>
<protein>
    <recommendedName>
        <fullName evidence="6">YscI/HrpB family type III secretion apparatus protein</fullName>
    </recommendedName>
</protein>
<dbReference type="Proteomes" id="UP000321514">
    <property type="component" value="Unassembled WGS sequence"/>
</dbReference>
<dbReference type="OrthoDB" id="5382454at2"/>
<feature type="region of interest" description="Disordered" evidence="1">
    <location>
        <begin position="1"/>
        <end position="55"/>
    </location>
</feature>
<dbReference type="EMBL" id="BJXR01000016">
    <property type="protein sequence ID" value="GEN06560.1"/>
    <property type="molecule type" value="Genomic_DNA"/>
</dbReference>
<proteinExistence type="predicted"/>
<sequence>MSVDKVGAVGSPGLSPVEPGRERFGQVLEGARSPGRSEGPPVSVEGSTRPVGEASAGVVRVEGTGARASAGCARAQAGERVDSVQSAREQQAAQVVERVGQAQKRLDHIMGLAESGRDFSSAELLSLQAQVYRASQEIDLAGKVVEKATGGVKQVLQTQV</sequence>
<keyword evidence="4" id="KW-1185">Reference proteome</keyword>